<dbReference type="EMBL" id="JACSGR010000003">
    <property type="protein sequence ID" value="MBH5329018.1"/>
    <property type="molecule type" value="Genomic_DNA"/>
</dbReference>
<keyword evidence="3" id="KW-1185">Reference proteome</keyword>
<sequence length="62" mass="7042">MSIMRKDEAVWESLKNPEAFNRWLADLEEPLLQQASRMTVGEKLRAMRASEASDTSTEDEAA</sequence>
<evidence type="ECO:0000313" key="3">
    <source>
        <dbReference type="Proteomes" id="UP000768471"/>
    </source>
</evidence>
<name>A0ABS0N9N4_9NEIS</name>
<reference evidence="2 3" key="1">
    <citation type="submission" date="2020-09" db="EMBL/GenBank/DDBJ databases">
        <title>Eikenella S3660 sp. nov., isolated from a throat swab.</title>
        <authorList>
            <person name="Buhl M."/>
        </authorList>
    </citation>
    <scope>NUCLEOTIDE SEQUENCE [LARGE SCALE GENOMIC DNA]</scope>
    <source>
        <strain evidence="2 3">S3360</strain>
    </source>
</reference>
<evidence type="ECO:0000313" key="2">
    <source>
        <dbReference type="EMBL" id="MBH5329018.1"/>
    </source>
</evidence>
<feature type="region of interest" description="Disordered" evidence="1">
    <location>
        <begin position="43"/>
        <end position="62"/>
    </location>
</feature>
<proteinExistence type="predicted"/>
<dbReference type="Proteomes" id="UP000768471">
    <property type="component" value="Unassembled WGS sequence"/>
</dbReference>
<protein>
    <submittedName>
        <fullName evidence="2">Uncharacterized protein</fullName>
    </submittedName>
</protein>
<accession>A0ABS0N9N4</accession>
<evidence type="ECO:0000256" key="1">
    <source>
        <dbReference type="SAM" id="MobiDB-lite"/>
    </source>
</evidence>
<gene>
    <name evidence="2" type="ORF">H9Q10_04960</name>
</gene>
<comment type="caution">
    <text evidence="2">The sequence shown here is derived from an EMBL/GenBank/DDBJ whole genome shotgun (WGS) entry which is preliminary data.</text>
</comment>
<dbReference type="RefSeq" id="WP_197902909.1">
    <property type="nucleotide sequence ID" value="NZ_JACSGR010000003.1"/>
</dbReference>
<organism evidence="2 3">
    <name type="scientific">Eikenella glucosivorans</name>
    <dbReference type="NCBI Taxonomy" id="2766967"/>
    <lineage>
        <taxon>Bacteria</taxon>
        <taxon>Pseudomonadati</taxon>
        <taxon>Pseudomonadota</taxon>
        <taxon>Betaproteobacteria</taxon>
        <taxon>Neisseriales</taxon>
        <taxon>Neisseriaceae</taxon>
        <taxon>Eikenella</taxon>
    </lineage>
</organism>